<gene>
    <name evidence="1" type="ORF">L6452_32811</name>
</gene>
<sequence length="1919" mass="218663">MSREALAIGTDVKPPVLFKGEYEQWKDRFLDFIDRHDLGDEIRKSLKDGIMTPSTKVLTVAGENGQQEETEYKLPIGEYSEDQLKRHKGDKLARSFILQGIPNEIYVKIDSYNATGKQMWDQLEKMMIGSKVGNQLKVSTCLNNYEEFKAKAGESLEATYDRFVTLLNELSKNKISKSHVELNVKFLSNLQPEWKRFTRQMRQLKDLHDIPLHEVYEILRQNEEEVEEIKAEMKKADKAVADPVALVVKKSKKKKVIDSDSEEADCEEKSETDDCEKLMETMLMLTKAFQKKFYKKPNSNSQRYSSGPNNYKHKEKVEERRSEEMKKDGAEETKKEEPIKCYNCGRLGHFAKDCRKSKVRNSDYYKNKMLLTKQQEAGKALMAEDEYWLDHSDEESEEGEKDETAHLCLMGKNQSEAEADSEDGDTDEVCNFTEFDLLNQMNAMMSKLQELESKLNRERGVINEKNQSIHKLSNDIAEKNVLIETLHKNIDTSAKEKTIIHKELSETDSKFKECDFKSREIAKRYFSNSKENKSLIEKVNALEEKLHSLGQTEHTIHLNKPKEKPDTWGLGYKNPHHLKKGISEVPALYDFGFMLLAPQHQELKPFWTSLSKKDKAKEYDKRKNTTKVQLPFRYEKLNNSYRSNKSKFLSNDYFESYSVKELEAKPIEGKLYVPPLVLESKISELENTLTNERILMDLEQTVFSTVFKNSNFPKLSKALNSDDRSGSLNNELTFLNSEGVLNKCVSQFDFSSKLPHHSSCVVNSFGLSSIHEKGETSTKVDKSVSVKSKKAKGKQQKSQLSQKPIHTGKPKKMHSLNSHHSNSKVSNVSDLRKQRVGVKTAWIPKQKIDEKAKSSSSFILTKKTSSKDDLSVNVATFKNNLVDSRKKYSIKQLFQLAPSSTKKFLNYGECDYASRRYSDTRHMWYLDSGCSKHMTGQKSMLSNYKDKYCGTVRFGNDQFSPILGYGDVVHENLTIKKVSYVEGLGHNLFNIGQFCDKDLEVNFKAKTCSVRTEEGKELLVGSRKSNLYTINLSKVQADNQVCLLSKASMQQSWLWHRRLSHLNFRYINKLVSGKLVKGLPELKYEKEHLCAACEKGKMKRAPHKPKPEPSTNSPLELLHMDLCGPMRTQSLGGKKYVLVIVDDYTRYTWVKFLRSKDETPDVLISFLKTTQVNLQKQVKILRTDNGTEFKNKTVEEYLESVGISHQYSAARTPQQNGVVERRNPISTACHTQNRSMIHRRFQKTPYALINNRTPTIKYFHVFGCTCYVLNNRENLNKFSAKADEGIFVGYSSTSSAYRVYLKKSKTVIESVNVTFDEEMASEHISSEPVITGVLASGPTSLGPAPQENKSDGASSSTSNLSDLDLLFELFYDEFLGSKLPNSVVVDRIEDSMTTHPTTSDISTEFGSPIQQEVPVQTPTPTVEVVTNNAETEVDNSIECTVRSDQQIVQVVPTTTSATTTSTEAPVNSEPSEGDTSGFLDADNDQHASNPLPHEQKWTKEAIRMFLAYAAHKNFTVYQMDVKTTFLNGVLKEEVYVSQPEGFVNPDKPNHVYVLDKALYGLKQAPRAWYDILSQFLVKSGFPKGTVDTTLFIKKDKGDIILIQIYVDDIIFGSTNPKYCRNFANLMVSRFQMSMMGEMNFFLGLHVKQFSTGIFINQSKYILDILRKFKMDDCKPIGTPMAPGTKIGTDLSGKAVDVRTYRGMIGSLMYLTSSRPDIMFSTCLCARYQANPKESHLSAVKRIFRYLKGTADLGLWYPKDTSFELTSYSDADHAGCMLDRKSTSGHIQFLGDKLVSWASKKQLCVSTSTDETKYVAAASCCSQVLWMRTQLRDYGFHFNRIPIYCDSKSAIAITANPVQHTKTKHIDVRYHFIKDNVEKGTIELYFVKTDYQLADLFTKPLDEKRFNFLVSRLGMLNLKT</sequence>
<keyword evidence="2" id="KW-1185">Reference proteome</keyword>
<reference evidence="2" key="1">
    <citation type="journal article" date="2022" name="Mol. Ecol. Resour.">
        <title>The genomes of chicory, endive, great burdock and yacon provide insights into Asteraceae palaeo-polyploidization history and plant inulin production.</title>
        <authorList>
            <person name="Fan W."/>
            <person name="Wang S."/>
            <person name="Wang H."/>
            <person name="Wang A."/>
            <person name="Jiang F."/>
            <person name="Liu H."/>
            <person name="Zhao H."/>
            <person name="Xu D."/>
            <person name="Zhang Y."/>
        </authorList>
    </citation>
    <scope>NUCLEOTIDE SEQUENCE [LARGE SCALE GENOMIC DNA]</scope>
    <source>
        <strain evidence="2">cv. Niubang</strain>
    </source>
</reference>
<dbReference type="EMBL" id="CM042057">
    <property type="protein sequence ID" value="KAI3692985.1"/>
    <property type="molecule type" value="Genomic_DNA"/>
</dbReference>
<proteinExistence type="predicted"/>
<organism evidence="1 2">
    <name type="scientific">Arctium lappa</name>
    <name type="common">Greater burdock</name>
    <name type="synonym">Lappa major</name>
    <dbReference type="NCBI Taxonomy" id="4217"/>
    <lineage>
        <taxon>Eukaryota</taxon>
        <taxon>Viridiplantae</taxon>
        <taxon>Streptophyta</taxon>
        <taxon>Embryophyta</taxon>
        <taxon>Tracheophyta</taxon>
        <taxon>Spermatophyta</taxon>
        <taxon>Magnoliopsida</taxon>
        <taxon>eudicotyledons</taxon>
        <taxon>Gunneridae</taxon>
        <taxon>Pentapetalae</taxon>
        <taxon>asterids</taxon>
        <taxon>campanulids</taxon>
        <taxon>Asterales</taxon>
        <taxon>Asteraceae</taxon>
        <taxon>Carduoideae</taxon>
        <taxon>Cardueae</taxon>
        <taxon>Arctiinae</taxon>
        <taxon>Arctium</taxon>
    </lineage>
</organism>
<accession>A0ACB8Z6R3</accession>
<evidence type="ECO:0000313" key="1">
    <source>
        <dbReference type="EMBL" id="KAI3692985.1"/>
    </source>
</evidence>
<evidence type="ECO:0000313" key="2">
    <source>
        <dbReference type="Proteomes" id="UP001055879"/>
    </source>
</evidence>
<comment type="caution">
    <text evidence="1">The sequence shown here is derived from an EMBL/GenBank/DDBJ whole genome shotgun (WGS) entry which is preliminary data.</text>
</comment>
<protein>
    <submittedName>
        <fullName evidence="1">Uncharacterized protein</fullName>
    </submittedName>
</protein>
<dbReference type="Proteomes" id="UP001055879">
    <property type="component" value="Linkage Group LG11"/>
</dbReference>
<name>A0ACB8Z6R3_ARCLA</name>
<reference evidence="1 2" key="2">
    <citation type="journal article" date="2022" name="Mol. Ecol. Resour.">
        <title>The genomes of chicory, endive, great burdock and yacon provide insights into Asteraceae paleo-polyploidization history and plant inulin production.</title>
        <authorList>
            <person name="Fan W."/>
            <person name="Wang S."/>
            <person name="Wang H."/>
            <person name="Wang A."/>
            <person name="Jiang F."/>
            <person name="Liu H."/>
            <person name="Zhao H."/>
            <person name="Xu D."/>
            <person name="Zhang Y."/>
        </authorList>
    </citation>
    <scope>NUCLEOTIDE SEQUENCE [LARGE SCALE GENOMIC DNA]</scope>
    <source>
        <strain evidence="2">cv. Niubang</strain>
    </source>
</reference>